<dbReference type="Gene3D" id="3.90.190.10">
    <property type="entry name" value="Protein tyrosine phosphatase superfamily"/>
    <property type="match status" value="1"/>
</dbReference>
<dbReference type="EC" id="3.1.3.16" evidence="5"/>
<evidence type="ECO:0000313" key="25">
    <source>
        <dbReference type="EMBL" id="PAA80382.1"/>
    </source>
</evidence>
<dbReference type="GO" id="GO:0005634">
    <property type="term" value="C:nucleus"/>
    <property type="evidence" value="ECO:0007669"/>
    <property type="project" value="TreeGrafter"/>
</dbReference>
<dbReference type="GO" id="GO:0008285">
    <property type="term" value="P:negative regulation of cell population proliferation"/>
    <property type="evidence" value="ECO:0007669"/>
    <property type="project" value="TreeGrafter"/>
</dbReference>
<dbReference type="GO" id="GO:0005886">
    <property type="term" value="C:plasma membrane"/>
    <property type="evidence" value="ECO:0007669"/>
    <property type="project" value="TreeGrafter"/>
</dbReference>
<evidence type="ECO:0000256" key="1">
    <source>
        <dbReference type="ARBA" id="ARBA00004496"/>
    </source>
</evidence>
<evidence type="ECO:0000256" key="17">
    <source>
        <dbReference type="ARBA" id="ARBA00047986"/>
    </source>
</evidence>
<evidence type="ECO:0000256" key="6">
    <source>
        <dbReference type="ARBA" id="ARBA00022490"/>
    </source>
</evidence>
<dbReference type="InterPro" id="IPR016130">
    <property type="entry name" value="Tyr_Pase_AS"/>
</dbReference>
<dbReference type="GO" id="GO:0016314">
    <property type="term" value="F:phosphatidylinositol-3,4,5-trisphosphate 3-phosphatase activity"/>
    <property type="evidence" value="ECO:0007669"/>
    <property type="project" value="UniProtKB-EC"/>
</dbReference>
<dbReference type="Pfam" id="PF22784">
    <property type="entry name" value="PTP-SAK"/>
    <property type="match status" value="1"/>
</dbReference>
<comment type="subcellular location">
    <subcellularLocation>
        <location evidence="1">Cytoplasm</location>
    </subcellularLocation>
</comment>
<dbReference type="Gene3D" id="2.60.40.1110">
    <property type="match status" value="1"/>
</dbReference>
<accession>A0A267E3T0</accession>
<dbReference type="InterPro" id="IPR029021">
    <property type="entry name" value="Prot-tyrosine_phosphatase-like"/>
</dbReference>
<evidence type="ECO:0000259" key="23">
    <source>
        <dbReference type="PROSITE" id="PS51182"/>
    </source>
</evidence>
<evidence type="ECO:0000256" key="9">
    <source>
        <dbReference type="ARBA" id="ARBA00023098"/>
    </source>
</evidence>
<evidence type="ECO:0000259" key="22">
    <source>
        <dbReference type="PROSITE" id="PS51181"/>
    </source>
</evidence>
<proteinExistence type="inferred from homology"/>
<dbReference type="InterPro" id="IPR057023">
    <property type="entry name" value="PTP-SAK"/>
</dbReference>
<evidence type="ECO:0000256" key="4">
    <source>
        <dbReference type="ARBA" id="ARBA00013064"/>
    </source>
</evidence>
<dbReference type="EC" id="3.1.3.48" evidence="4"/>
<dbReference type="PROSITE" id="PS00383">
    <property type="entry name" value="TYR_PHOSPHATASE_1"/>
    <property type="match status" value="1"/>
</dbReference>
<dbReference type="GO" id="GO:0050793">
    <property type="term" value="P:regulation of developmental process"/>
    <property type="evidence" value="ECO:0007669"/>
    <property type="project" value="UniProtKB-ARBA"/>
</dbReference>
<comment type="similarity">
    <text evidence="2">Belongs to the PTEN phosphatase protein family.</text>
</comment>
<dbReference type="FunFam" id="3.90.190.10:FF:000029">
    <property type="entry name" value="Phosphatidylinositol 3,4,5-trisphosphate 3-phosphatase and dual-specificity protein phosphatase PTEN"/>
    <property type="match status" value="1"/>
</dbReference>
<evidence type="ECO:0000256" key="13">
    <source>
        <dbReference type="ARBA" id="ARBA00043734"/>
    </source>
</evidence>
<evidence type="ECO:0000259" key="21">
    <source>
        <dbReference type="PROSITE" id="PS50056"/>
    </source>
</evidence>
<keyword evidence="8" id="KW-0904">Protein phosphatase</keyword>
<dbReference type="GO" id="GO:0042995">
    <property type="term" value="C:cell projection"/>
    <property type="evidence" value="ECO:0007669"/>
    <property type="project" value="UniProtKB-ARBA"/>
</dbReference>
<evidence type="ECO:0000256" key="12">
    <source>
        <dbReference type="ARBA" id="ARBA00034338"/>
    </source>
</evidence>
<evidence type="ECO:0000256" key="14">
    <source>
        <dbReference type="ARBA" id="ARBA00043760"/>
    </source>
</evidence>
<feature type="domain" description="Tyrosine specific protein phosphatases" evidence="21">
    <location>
        <begin position="102"/>
        <end position="168"/>
    </location>
</feature>
<dbReference type="EMBL" id="NIVC01002737">
    <property type="protein sequence ID" value="PAA55557.1"/>
    <property type="molecule type" value="Genomic_DNA"/>
</dbReference>
<gene>
    <name evidence="25" type="ORF">BOX15_Mlig003327g1</name>
    <name evidence="24" type="ORF">BOX15_Mlig032247g1</name>
</gene>
<comment type="catalytic activity">
    <reaction evidence="14">
        <text>a 1,2-diacyl-sn-glycero-3-phospho-(1D-myo-inositol-3,4,5-trisphosphate) + H2O = a 1,2-diacyl-sn-glycero-3-phospho-(1D-myo-inositol-4,5-bisphosphate) + phosphate</text>
        <dbReference type="Rhea" id="RHEA:25017"/>
        <dbReference type="ChEBI" id="CHEBI:15377"/>
        <dbReference type="ChEBI" id="CHEBI:43474"/>
        <dbReference type="ChEBI" id="CHEBI:57836"/>
        <dbReference type="ChEBI" id="CHEBI:58456"/>
        <dbReference type="EC" id="3.1.3.67"/>
    </reaction>
    <physiologicalReaction direction="left-to-right" evidence="14">
        <dbReference type="Rhea" id="RHEA:25018"/>
    </physiologicalReaction>
</comment>
<dbReference type="PANTHER" id="PTHR12305">
    <property type="entry name" value="PHOSPHATASE WITH HOMOLOGY TO TENSIN"/>
    <property type="match status" value="1"/>
</dbReference>
<dbReference type="SMART" id="SM01326">
    <property type="entry name" value="PTEN_C2"/>
    <property type="match status" value="1"/>
</dbReference>
<keyword evidence="26" id="KW-1185">Reference proteome</keyword>
<keyword evidence="7" id="KW-0378">Hydrolase</keyword>
<dbReference type="PROSITE" id="PS51181">
    <property type="entry name" value="PPASE_TENSIN"/>
    <property type="match status" value="1"/>
</dbReference>
<feature type="region of interest" description="Disordered" evidence="20">
    <location>
        <begin position="404"/>
        <end position="473"/>
    </location>
</feature>
<dbReference type="InterPro" id="IPR000387">
    <property type="entry name" value="Tyr_Pase_dom"/>
</dbReference>
<comment type="caution">
    <text evidence="24">The sequence shown here is derived from an EMBL/GenBank/DDBJ whole genome shotgun (WGS) entry which is preliminary data.</text>
</comment>
<comment type="catalytic activity">
    <reaction evidence="19">
        <text>O-phospho-L-tyrosyl-[protein] + H2O = L-tyrosyl-[protein] + phosphate</text>
        <dbReference type="Rhea" id="RHEA:10684"/>
        <dbReference type="Rhea" id="RHEA-COMP:10136"/>
        <dbReference type="Rhea" id="RHEA-COMP:20101"/>
        <dbReference type="ChEBI" id="CHEBI:15377"/>
        <dbReference type="ChEBI" id="CHEBI:43474"/>
        <dbReference type="ChEBI" id="CHEBI:46858"/>
        <dbReference type="ChEBI" id="CHEBI:61978"/>
        <dbReference type="EC" id="3.1.3.48"/>
    </reaction>
    <physiologicalReaction direction="left-to-right" evidence="19">
        <dbReference type="Rhea" id="RHEA:10685"/>
    </physiologicalReaction>
</comment>
<dbReference type="SUPFAM" id="SSF49562">
    <property type="entry name" value="C2 domain (Calcium/lipid-binding domain, CaLB)"/>
    <property type="match status" value="1"/>
</dbReference>
<keyword evidence="6" id="KW-0963">Cytoplasm</keyword>
<comment type="catalytic activity">
    <reaction evidence="13">
        <text>1D-myo-inositol 1,3,4,5-tetrakisphosphate + H2O = 1D-myo-inositol 1,4,5-trisphosphate + phosphate</text>
        <dbReference type="Rhea" id="RHEA:77155"/>
        <dbReference type="ChEBI" id="CHEBI:15377"/>
        <dbReference type="ChEBI" id="CHEBI:43474"/>
        <dbReference type="ChEBI" id="CHEBI:57895"/>
        <dbReference type="ChEBI" id="CHEBI:203600"/>
    </reaction>
    <physiologicalReaction direction="left-to-right" evidence="13">
        <dbReference type="Rhea" id="RHEA:77156"/>
    </physiologicalReaction>
</comment>
<keyword evidence="9" id="KW-0443">Lipid metabolism</keyword>
<comment type="catalytic activity">
    <reaction evidence="17">
        <text>O-phospho-L-seryl-[protein] + H2O = L-seryl-[protein] + phosphate</text>
        <dbReference type="Rhea" id="RHEA:20629"/>
        <dbReference type="Rhea" id="RHEA-COMP:9863"/>
        <dbReference type="Rhea" id="RHEA-COMP:11604"/>
        <dbReference type="ChEBI" id="CHEBI:15377"/>
        <dbReference type="ChEBI" id="CHEBI:29999"/>
        <dbReference type="ChEBI" id="CHEBI:43474"/>
        <dbReference type="ChEBI" id="CHEBI:83421"/>
        <dbReference type="EC" id="3.1.3.16"/>
    </reaction>
    <physiologicalReaction direction="left-to-right" evidence="17">
        <dbReference type="Rhea" id="RHEA:20630"/>
    </physiologicalReaction>
</comment>
<dbReference type="GO" id="GO:0051896">
    <property type="term" value="P:regulation of phosphatidylinositol 3-kinase/protein kinase B signal transduction"/>
    <property type="evidence" value="ECO:0007669"/>
    <property type="project" value="TreeGrafter"/>
</dbReference>
<dbReference type="GO" id="GO:0043491">
    <property type="term" value="P:phosphatidylinositol 3-kinase/protein kinase B signal transduction"/>
    <property type="evidence" value="ECO:0007669"/>
    <property type="project" value="TreeGrafter"/>
</dbReference>
<dbReference type="CDD" id="cd14509">
    <property type="entry name" value="PTP_PTEN"/>
    <property type="match status" value="1"/>
</dbReference>
<evidence type="ECO:0000256" key="15">
    <source>
        <dbReference type="ARBA" id="ARBA00043762"/>
    </source>
</evidence>
<evidence type="ECO:0000256" key="19">
    <source>
        <dbReference type="ARBA" id="ARBA00051341"/>
    </source>
</evidence>
<evidence type="ECO:0000256" key="5">
    <source>
        <dbReference type="ARBA" id="ARBA00013081"/>
    </source>
</evidence>
<evidence type="ECO:0000256" key="11">
    <source>
        <dbReference type="ARBA" id="ARBA00034268"/>
    </source>
</evidence>
<dbReference type="PROSITE" id="PS51182">
    <property type="entry name" value="C2_TENSIN"/>
    <property type="match status" value="1"/>
</dbReference>
<dbReference type="OrthoDB" id="16692at2759"/>
<evidence type="ECO:0000313" key="24">
    <source>
        <dbReference type="EMBL" id="PAA55557.1"/>
    </source>
</evidence>
<comment type="catalytic activity">
    <reaction evidence="15">
        <text>1D-myo-inositol 1,3,4,5,6-pentakisphosphate + H2O = 1D-myo-inositol 1,4,5,6-tetrakisphosphate + phosphate</text>
        <dbReference type="Rhea" id="RHEA:77143"/>
        <dbReference type="ChEBI" id="CHEBI:15377"/>
        <dbReference type="ChEBI" id="CHEBI:43474"/>
        <dbReference type="ChEBI" id="CHEBI:57627"/>
        <dbReference type="ChEBI" id="CHEBI:57733"/>
    </reaction>
    <physiologicalReaction direction="left-to-right" evidence="15">
        <dbReference type="Rhea" id="RHEA:77144"/>
    </physiologicalReaction>
</comment>
<feature type="domain" description="C2 tensin-type" evidence="23">
    <location>
        <begin position="200"/>
        <end position="353"/>
    </location>
</feature>
<dbReference type="GO" id="GO:0048870">
    <property type="term" value="P:cell motility"/>
    <property type="evidence" value="ECO:0007669"/>
    <property type="project" value="TreeGrafter"/>
</dbReference>
<dbReference type="EMBL" id="NIVC01000584">
    <property type="protein sequence ID" value="PAA80382.1"/>
    <property type="molecule type" value="Genomic_DNA"/>
</dbReference>
<dbReference type="GO" id="GO:0004725">
    <property type="term" value="F:protein tyrosine phosphatase activity"/>
    <property type="evidence" value="ECO:0007669"/>
    <property type="project" value="UniProtKB-EC"/>
</dbReference>
<dbReference type="SUPFAM" id="SSF52799">
    <property type="entry name" value="(Phosphotyrosine protein) phosphatases II"/>
    <property type="match status" value="1"/>
</dbReference>
<comment type="catalytic activity">
    <reaction evidence="18">
        <text>O-phospho-L-threonyl-[protein] + H2O = L-threonyl-[protein] + phosphate</text>
        <dbReference type="Rhea" id="RHEA:47004"/>
        <dbReference type="Rhea" id="RHEA-COMP:11060"/>
        <dbReference type="Rhea" id="RHEA-COMP:11605"/>
        <dbReference type="ChEBI" id="CHEBI:15377"/>
        <dbReference type="ChEBI" id="CHEBI:30013"/>
        <dbReference type="ChEBI" id="CHEBI:43474"/>
        <dbReference type="ChEBI" id="CHEBI:61977"/>
        <dbReference type="EC" id="3.1.3.16"/>
    </reaction>
    <physiologicalReaction direction="left-to-right" evidence="18">
        <dbReference type="Rhea" id="RHEA:47005"/>
    </physiologicalReaction>
</comment>
<evidence type="ECO:0000256" key="3">
    <source>
        <dbReference type="ARBA" id="ARBA00013015"/>
    </source>
</evidence>
<dbReference type="EC" id="3.1.3.67" evidence="3"/>
<evidence type="ECO:0000313" key="26">
    <source>
        <dbReference type="Proteomes" id="UP000215902"/>
    </source>
</evidence>
<dbReference type="InterPro" id="IPR029023">
    <property type="entry name" value="Tensin_phosphatase"/>
</dbReference>
<evidence type="ECO:0000256" key="10">
    <source>
        <dbReference type="ARBA" id="ARBA00034256"/>
    </source>
</evidence>
<protein>
    <recommendedName>
        <fullName evidence="12">Phosphatidylinositol 3,4,5-trisphosphate 3-phosphatase and dual-specificity protein phosphatase PTEN</fullName>
        <ecNumber evidence="5">3.1.3.16</ecNumber>
        <ecNumber evidence="4">3.1.3.48</ecNumber>
        <ecNumber evidence="3">3.1.3.67</ecNumber>
    </recommendedName>
    <alternativeName>
        <fullName evidence="16">Inositol polyphosphate 3-phosphatase</fullName>
    </alternativeName>
</protein>
<dbReference type="Pfam" id="PF10409">
    <property type="entry name" value="PTEN_C2"/>
    <property type="match status" value="1"/>
</dbReference>
<dbReference type="GO" id="GO:0046856">
    <property type="term" value="P:phosphatidylinositol dephosphorylation"/>
    <property type="evidence" value="ECO:0007669"/>
    <property type="project" value="TreeGrafter"/>
</dbReference>
<dbReference type="InterPro" id="IPR014020">
    <property type="entry name" value="Tensin_C2-dom"/>
</dbReference>
<feature type="compositionally biased region" description="Low complexity" evidence="20">
    <location>
        <begin position="444"/>
        <end position="455"/>
    </location>
</feature>
<feature type="compositionally biased region" description="Basic residues" evidence="20">
    <location>
        <begin position="431"/>
        <end position="443"/>
    </location>
</feature>
<dbReference type="PANTHER" id="PTHR12305:SF81">
    <property type="entry name" value="PHOSPHATIDYLINOSITOL 3,4,5-TRISPHOSPHATE 3-PHOSPHATASE AND DUAL-SPECIFICITY PROTEIN PHOSPHATASE PTEN"/>
    <property type="match status" value="1"/>
</dbReference>
<organism evidence="24 26">
    <name type="scientific">Macrostomum lignano</name>
    <dbReference type="NCBI Taxonomy" id="282301"/>
    <lineage>
        <taxon>Eukaryota</taxon>
        <taxon>Metazoa</taxon>
        <taxon>Spiralia</taxon>
        <taxon>Lophotrochozoa</taxon>
        <taxon>Platyhelminthes</taxon>
        <taxon>Rhabditophora</taxon>
        <taxon>Macrostomorpha</taxon>
        <taxon>Macrostomida</taxon>
        <taxon>Macrostomidae</taxon>
        <taxon>Macrostomum</taxon>
    </lineage>
</organism>
<evidence type="ECO:0000256" key="8">
    <source>
        <dbReference type="ARBA" id="ARBA00022912"/>
    </source>
</evidence>
<comment type="catalytic activity">
    <reaction evidence="11">
        <text>1,2-dioctanoyl-sn-glycero-3-phospho-(1D-myo-inositol-3,4,5-trisphosphate) + H2O = 1,2-dioctanoyl-sn-glycero-3-phospho-(1D-myo-inositol-4,5-bisphosphate) + phosphate</text>
        <dbReference type="Rhea" id="RHEA:43552"/>
        <dbReference type="ChEBI" id="CHEBI:15377"/>
        <dbReference type="ChEBI" id="CHEBI:43474"/>
        <dbReference type="ChEBI" id="CHEBI:83416"/>
        <dbReference type="ChEBI" id="CHEBI:83419"/>
    </reaction>
    <physiologicalReaction direction="left-to-right" evidence="11">
        <dbReference type="Rhea" id="RHEA:43553"/>
    </physiologicalReaction>
</comment>
<dbReference type="InterPro" id="IPR035892">
    <property type="entry name" value="C2_domain_sf"/>
</dbReference>
<dbReference type="GO" id="GO:0005829">
    <property type="term" value="C:cytosol"/>
    <property type="evidence" value="ECO:0007669"/>
    <property type="project" value="TreeGrafter"/>
</dbReference>
<name>A0A267E3T0_9PLAT</name>
<sequence>MARALRQMVSKKKKRFTEDDFNLDLSYITPQIIAMGVPADTLERLFRNNIDEVVRLLEERHAKKYCVYNLCVERTYDSAKFQGRVEQFPMRDHNPPPIHIIPSFCESVYNWLKKGTDYVAAIHCKAGKGRTGAMVCCYLLFESFHGLHGQQPKFLTAEEVMQLYGEKRTHDKKGVTIPSQRRYVFYYAHMLHKQLSLKPCRLLLTSVLVENGLPAIQSGCCMLFKCRQMANCQDGKSKYVTIGEAECGEPRRAQSSLGFCIRPPAPIPVCGDFKLVFYNRGKLLARLDKLFHCWLNTFFVVNQPPDTPGALRCPDRAGLCVTLTKGELDRACKDTQHRVFPEGFAITVYFALPTCIEFVDGVSGAVATASVASSASSSSSCSSITDDSDCCEFPYVPAAAPSASFGDSPAPARVNGSPAATVTASAPRPQQQRHRHGHRHHCRASNSPSPVPAAALHQSVPEEETAEIVTTAL</sequence>
<dbReference type="InterPro" id="IPR045101">
    <property type="entry name" value="PTP_PTEN"/>
</dbReference>
<dbReference type="GO" id="GO:0004722">
    <property type="term" value="F:protein serine/threonine phosphatase activity"/>
    <property type="evidence" value="ECO:0007669"/>
    <property type="project" value="UniProtKB-EC"/>
</dbReference>
<comment type="catalytic activity">
    <reaction evidence="10">
        <text>1,2-dihexadecanoyl-sn-glycero-3-phospho-(1D-myo-inositol-3,4,5-trisphosphate) + H2O = 1,2-dihexadecanoyl-sn-glycero-3-phospho-(1D-myo-inositol-4,5-bisphosphate) + phosphate</text>
        <dbReference type="Rhea" id="RHEA:43560"/>
        <dbReference type="ChEBI" id="CHEBI:15377"/>
        <dbReference type="ChEBI" id="CHEBI:43474"/>
        <dbReference type="ChEBI" id="CHEBI:83420"/>
        <dbReference type="ChEBI" id="CHEBI:83423"/>
    </reaction>
    <physiologicalReaction direction="left-to-right" evidence="10">
        <dbReference type="Rhea" id="RHEA:43561"/>
    </physiologicalReaction>
</comment>
<dbReference type="Proteomes" id="UP000215902">
    <property type="component" value="Unassembled WGS sequence"/>
</dbReference>
<evidence type="ECO:0000256" key="7">
    <source>
        <dbReference type="ARBA" id="ARBA00022801"/>
    </source>
</evidence>
<evidence type="ECO:0000256" key="16">
    <source>
        <dbReference type="ARBA" id="ARBA00044309"/>
    </source>
</evidence>
<feature type="domain" description="Phosphatase tensin-type" evidence="22">
    <location>
        <begin position="14"/>
        <end position="194"/>
    </location>
</feature>
<evidence type="ECO:0000256" key="18">
    <source>
        <dbReference type="ARBA" id="ARBA00048832"/>
    </source>
</evidence>
<evidence type="ECO:0000256" key="2">
    <source>
        <dbReference type="ARBA" id="ARBA00007881"/>
    </source>
</evidence>
<evidence type="ECO:0000256" key="20">
    <source>
        <dbReference type="SAM" id="MobiDB-lite"/>
    </source>
</evidence>
<reference evidence="24 26" key="1">
    <citation type="submission" date="2017-06" db="EMBL/GenBank/DDBJ databases">
        <title>A platform for efficient transgenesis in Macrostomum lignano, a flatworm model organism for stem cell research.</title>
        <authorList>
            <person name="Berezikov E."/>
        </authorList>
    </citation>
    <scope>NUCLEOTIDE SEQUENCE [LARGE SCALE GENOMIC DNA]</scope>
    <source>
        <strain evidence="24">DV1</strain>
        <tissue evidence="24">Whole organism</tissue>
    </source>
</reference>
<dbReference type="InterPro" id="IPR051281">
    <property type="entry name" value="Dual-spec_lipid-protein_phosph"/>
</dbReference>
<dbReference type="PROSITE" id="PS50056">
    <property type="entry name" value="TYR_PHOSPHATASE_2"/>
    <property type="match status" value="1"/>
</dbReference>
<dbReference type="STRING" id="282301.A0A267E3T0"/>
<dbReference type="AlphaFoldDB" id="A0A267E3T0"/>